<feature type="chain" id="PRO_5045043749" description="Secreted protein" evidence="1">
    <location>
        <begin position="28"/>
        <end position="294"/>
    </location>
</feature>
<proteinExistence type="predicted"/>
<gene>
    <name evidence="2" type="ORF">Adu01nite_37190</name>
</gene>
<evidence type="ECO:0000313" key="2">
    <source>
        <dbReference type="EMBL" id="GIE02369.1"/>
    </source>
</evidence>
<evidence type="ECO:0000256" key="1">
    <source>
        <dbReference type="SAM" id="SignalP"/>
    </source>
</evidence>
<comment type="caution">
    <text evidence="2">The sequence shown here is derived from an EMBL/GenBank/DDBJ whole genome shotgun (WGS) entry which is preliminary data.</text>
</comment>
<protein>
    <recommendedName>
        <fullName evidence="4">Secreted protein</fullName>
    </recommendedName>
</protein>
<name>A0ABQ3YYI9_9ACTN</name>
<dbReference type="RefSeq" id="WP_203728120.1">
    <property type="nucleotide sequence ID" value="NZ_BAAATX010000001.1"/>
</dbReference>
<accession>A0ABQ3YYI9</accession>
<keyword evidence="1" id="KW-0732">Signal</keyword>
<organism evidence="2 3">
    <name type="scientific">Paractinoplanes durhamensis</name>
    <dbReference type="NCBI Taxonomy" id="113563"/>
    <lineage>
        <taxon>Bacteria</taxon>
        <taxon>Bacillati</taxon>
        <taxon>Actinomycetota</taxon>
        <taxon>Actinomycetes</taxon>
        <taxon>Micromonosporales</taxon>
        <taxon>Micromonosporaceae</taxon>
        <taxon>Paractinoplanes</taxon>
    </lineage>
</organism>
<evidence type="ECO:0008006" key="4">
    <source>
        <dbReference type="Google" id="ProtNLM"/>
    </source>
</evidence>
<keyword evidence="3" id="KW-1185">Reference proteome</keyword>
<sequence length="294" mass="29925">MTIHFRPVRVALAVVVAVTAVFSGVPAANAALAATTVSALTRVNAISATNSFDNKGVAANCPVGQRIVGGSAIAFGEPGVFVRVTGPIIGINGQDQGTIVYGAEEDETRSAGNWALTITAICAVTPPGYELIISPFAGENSASSREATATCSPGKQMLGGFGDVSTGNFNVILDDIQPSLNLNSVTVRAFEDETGAANTWFVTAFAVCANPVAGLSVQFNSSETASPPAQLATQVFCPAGTRALSGGGTINSGFGQVDSASLFVSGDHVNFSSAEDRNGYASNWSRTAYAVCAT</sequence>
<evidence type="ECO:0000313" key="3">
    <source>
        <dbReference type="Proteomes" id="UP000637628"/>
    </source>
</evidence>
<reference evidence="2 3" key="1">
    <citation type="submission" date="2021-01" db="EMBL/GenBank/DDBJ databases">
        <title>Whole genome shotgun sequence of Actinoplanes durhamensis NBRC 14914.</title>
        <authorList>
            <person name="Komaki H."/>
            <person name="Tamura T."/>
        </authorList>
    </citation>
    <scope>NUCLEOTIDE SEQUENCE [LARGE SCALE GENOMIC DNA]</scope>
    <source>
        <strain evidence="2 3">NBRC 14914</strain>
    </source>
</reference>
<feature type="signal peptide" evidence="1">
    <location>
        <begin position="1"/>
        <end position="27"/>
    </location>
</feature>
<dbReference type="Proteomes" id="UP000637628">
    <property type="component" value="Unassembled WGS sequence"/>
</dbReference>
<dbReference type="EMBL" id="BOML01000031">
    <property type="protein sequence ID" value="GIE02369.1"/>
    <property type="molecule type" value="Genomic_DNA"/>
</dbReference>